<evidence type="ECO:0000313" key="7">
    <source>
        <dbReference type="EMBL" id="AMC01531.1"/>
    </source>
</evidence>
<evidence type="ECO:0000256" key="1">
    <source>
        <dbReference type="ARBA" id="ARBA00011028"/>
    </source>
</evidence>
<evidence type="ECO:0000256" key="2">
    <source>
        <dbReference type="ARBA" id="ARBA00022448"/>
    </source>
</evidence>
<dbReference type="KEGG" id="avs:AWM76_08180"/>
<feature type="chain" id="PRO_5043560592" evidence="6">
    <location>
        <begin position="37"/>
        <end position="355"/>
    </location>
</feature>
<dbReference type="GO" id="GO:0030001">
    <property type="term" value="P:metal ion transport"/>
    <property type="evidence" value="ECO:0007669"/>
    <property type="project" value="InterPro"/>
</dbReference>
<gene>
    <name evidence="7" type="ORF">AWM76_08180</name>
</gene>
<dbReference type="InterPro" id="IPR006128">
    <property type="entry name" value="Lipoprotein_PsaA-like"/>
</dbReference>
<comment type="similarity">
    <text evidence="1 4">Belongs to the bacterial solute-binding protein 9 family.</text>
</comment>
<evidence type="ECO:0000256" key="4">
    <source>
        <dbReference type="RuleBase" id="RU003512"/>
    </source>
</evidence>
<dbReference type="Gene3D" id="3.40.50.1980">
    <property type="entry name" value="Nitrogenase molybdenum iron protein domain"/>
    <property type="match status" value="2"/>
</dbReference>
<proteinExistence type="inferred from homology"/>
<dbReference type="PANTHER" id="PTHR42953:SF3">
    <property type="entry name" value="HIGH-AFFINITY ZINC UPTAKE SYSTEM PROTEIN ZNUA"/>
    <property type="match status" value="1"/>
</dbReference>
<feature type="compositionally biased region" description="Basic and acidic residues" evidence="5">
    <location>
        <begin position="173"/>
        <end position="187"/>
    </location>
</feature>
<dbReference type="InterPro" id="IPR006127">
    <property type="entry name" value="ZnuA-like"/>
</dbReference>
<feature type="signal peptide" evidence="6">
    <location>
        <begin position="1"/>
        <end position="36"/>
    </location>
</feature>
<protein>
    <submittedName>
        <fullName evidence="7">Zinc ABC transporter substrate-binding protein</fullName>
    </submittedName>
</protein>
<dbReference type="GO" id="GO:0007155">
    <property type="term" value="P:cell adhesion"/>
    <property type="evidence" value="ECO:0007669"/>
    <property type="project" value="InterPro"/>
</dbReference>
<dbReference type="Proteomes" id="UP000066986">
    <property type="component" value="Chromosome"/>
</dbReference>
<keyword evidence="3 6" id="KW-0732">Signal</keyword>
<dbReference type="PRINTS" id="PR00690">
    <property type="entry name" value="ADHESNFAMILY"/>
</dbReference>
<evidence type="ECO:0000256" key="5">
    <source>
        <dbReference type="SAM" id="MobiDB-lite"/>
    </source>
</evidence>
<reference evidence="7 8" key="1">
    <citation type="journal article" date="2016" name="Genome Announc.">
        <title>Complete Genome Sequences of Aerococcus christensenii CCUG 28831T, Aerococcus sanguinicola CCUG 43001T, Aerococcus urinae CCUG 36881T, Aerococcus urinaeequi CCUG 28094T, Aerococcus urinaehominis CCUG 42038 BT, and Aerococcus viridans CCUG 4311T.</title>
        <authorList>
            <person name="Carkaci D."/>
            <person name="Dargis R."/>
            <person name="Nielsen X.C."/>
            <person name="Skovgaard O."/>
            <person name="Fuursted K."/>
            <person name="Christensen J.J."/>
        </authorList>
    </citation>
    <scope>NUCLEOTIDE SEQUENCE [LARGE SCALE GENOMIC DNA]</scope>
    <source>
        <strain evidence="7 8">CCUG4311</strain>
    </source>
</reference>
<keyword evidence="2 4" id="KW-0813">Transport</keyword>
<dbReference type="EMBL" id="CP014164">
    <property type="protein sequence ID" value="AMC01531.1"/>
    <property type="molecule type" value="Genomic_DNA"/>
</dbReference>
<dbReference type="GO" id="GO:0046872">
    <property type="term" value="F:metal ion binding"/>
    <property type="evidence" value="ECO:0007669"/>
    <property type="project" value="InterPro"/>
</dbReference>
<feature type="compositionally biased region" description="Acidic residues" evidence="5">
    <location>
        <begin position="139"/>
        <end position="172"/>
    </location>
</feature>
<dbReference type="AlphaFoldDB" id="A0AAU8U5S7"/>
<feature type="region of interest" description="Disordered" evidence="5">
    <location>
        <begin position="139"/>
        <end position="187"/>
    </location>
</feature>
<dbReference type="PANTHER" id="PTHR42953">
    <property type="entry name" value="HIGH-AFFINITY ZINC UPTAKE SYSTEM PROTEIN ZNUA-RELATED"/>
    <property type="match status" value="1"/>
</dbReference>
<dbReference type="InterPro" id="IPR050492">
    <property type="entry name" value="Bact_metal-bind_prot9"/>
</dbReference>
<dbReference type="Pfam" id="PF01297">
    <property type="entry name" value="ZnuA"/>
    <property type="match status" value="1"/>
</dbReference>
<evidence type="ECO:0000313" key="8">
    <source>
        <dbReference type="Proteomes" id="UP000066986"/>
    </source>
</evidence>
<evidence type="ECO:0000256" key="6">
    <source>
        <dbReference type="SAM" id="SignalP"/>
    </source>
</evidence>
<evidence type="ECO:0000256" key="3">
    <source>
        <dbReference type="ARBA" id="ARBA00022729"/>
    </source>
</evidence>
<sequence length="355" mass="38736">MKKYSYIYSNFYKENSVNKFKRFFWLLALSAIAFLAACGNGASTASDDSSLQIVTTFYPMQALTNAVVGDSAEVTVMMENADTHEYEPSAQDIATLNEADVFVYNSEDMETFVATLLESIDNPDLVIIEAASEVELIDGDVETVGETTSEEETEEHSEEEHTDEDTDAETEEDHDHEGHSHETDPHTWLDPVNAVTEAQTIANALTEADPDNAETYQENAGQFASDMMAVHEEYARIFEAAETETFLTQHAAFGYLANRYGLHQVAVTGVTESAEPSPKRIADIVSYMTENNISVIYGQAGGATEIAKTIASEVGGTVGELQSMESVDTSQYPADGTGFIAIMKDNLESLAEGVQ</sequence>
<organism evidence="7 8">
    <name type="scientific">Aerococcus viridans</name>
    <dbReference type="NCBI Taxonomy" id="1377"/>
    <lineage>
        <taxon>Bacteria</taxon>
        <taxon>Bacillati</taxon>
        <taxon>Bacillota</taxon>
        <taxon>Bacilli</taxon>
        <taxon>Lactobacillales</taxon>
        <taxon>Aerococcaceae</taxon>
        <taxon>Aerococcus</taxon>
    </lineage>
</organism>
<accession>A0AAU8U5S7</accession>
<name>A0AAU8U5S7_9LACT</name>
<dbReference type="SUPFAM" id="SSF53807">
    <property type="entry name" value="Helical backbone' metal receptor"/>
    <property type="match status" value="1"/>
</dbReference>
<reference evidence="8" key="2">
    <citation type="submission" date="2016-01" db="EMBL/GenBank/DDBJ databases">
        <title>Six Aerococcus type strain genome sequencing and assembly using PacBio and Illumina Hiseq.</title>
        <authorList>
            <person name="Carkaci D."/>
            <person name="Dargis R."/>
            <person name="Nielsen X.C."/>
            <person name="Skovgaard O."/>
            <person name="Fuursted K."/>
            <person name="Christensen J.J."/>
        </authorList>
    </citation>
    <scope>NUCLEOTIDE SEQUENCE [LARGE SCALE GENOMIC DNA]</scope>
    <source>
        <strain evidence="8">CCUG4311</strain>
    </source>
</reference>